<feature type="transmembrane region" description="Helical" evidence="1">
    <location>
        <begin position="106"/>
        <end position="127"/>
    </location>
</feature>
<keyword evidence="1" id="KW-1133">Transmembrane helix</keyword>
<gene>
    <name evidence="2" type="ORF">LWI29_037152</name>
</gene>
<evidence type="ECO:0000313" key="2">
    <source>
        <dbReference type="EMBL" id="KAK0602810.1"/>
    </source>
</evidence>
<dbReference type="EMBL" id="JAUESC010000003">
    <property type="protein sequence ID" value="KAK0602810.1"/>
    <property type="molecule type" value="Genomic_DNA"/>
</dbReference>
<sequence length="180" mass="19604">MDSMLSSQSMEVSGAAVNVLALRLQESSQTTQFSIDQIPQSSQQVMWQLPSTTANFLKVILVLSLRSAEVQVSKCQAIPRAGNSVDIWDLKYMFLPLEQIGMNAMLVYLMVAEGIIVGFTGGCYTSIQQPRVPSSGLMPGSDVLIRAKEILWCGQESIIADVGAPEEWDKKAGIKTVDGF</sequence>
<keyword evidence="1" id="KW-0812">Transmembrane</keyword>
<reference evidence="2" key="2">
    <citation type="submission" date="2023-06" db="EMBL/GenBank/DDBJ databases">
        <authorList>
            <person name="Swenson N.G."/>
            <person name="Wegrzyn J.L."/>
            <person name="Mcevoy S.L."/>
        </authorList>
    </citation>
    <scope>NUCLEOTIDE SEQUENCE</scope>
    <source>
        <strain evidence="2">NS2018</strain>
        <tissue evidence="2">Leaf</tissue>
    </source>
</reference>
<reference evidence="2" key="1">
    <citation type="journal article" date="2022" name="Plant J.">
        <title>Strategies of tolerance reflected in two North American maple genomes.</title>
        <authorList>
            <person name="McEvoy S.L."/>
            <person name="Sezen U.U."/>
            <person name="Trouern-Trend A."/>
            <person name="McMahon S.M."/>
            <person name="Schaberg P.G."/>
            <person name="Yang J."/>
            <person name="Wegrzyn J.L."/>
            <person name="Swenson N.G."/>
        </authorList>
    </citation>
    <scope>NUCLEOTIDE SEQUENCE</scope>
    <source>
        <strain evidence="2">NS2018</strain>
    </source>
</reference>
<protein>
    <submittedName>
        <fullName evidence="2">Uncharacterized protein</fullName>
    </submittedName>
</protein>
<dbReference type="Proteomes" id="UP001168877">
    <property type="component" value="Unassembled WGS sequence"/>
</dbReference>
<evidence type="ECO:0000313" key="3">
    <source>
        <dbReference type="Proteomes" id="UP001168877"/>
    </source>
</evidence>
<dbReference type="AlphaFoldDB" id="A0AA39T938"/>
<keyword evidence="1" id="KW-0472">Membrane</keyword>
<comment type="caution">
    <text evidence="2">The sequence shown here is derived from an EMBL/GenBank/DDBJ whole genome shotgun (WGS) entry which is preliminary data.</text>
</comment>
<name>A0AA39T938_ACESA</name>
<accession>A0AA39T938</accession>
<organism evidence="2 3">
    <name type="scientific">Acer saccharum</name>
    <name type="common">Sugar maple</name>
    <dbReference type="NCBI Taxonomy" id="4024"/>
    <lineage>
        <taxon>Eukaryota</taxon>
        <taxon>Viridiplantae</taxon>
        <taxon>Streptophyta</taxon>
        <taxon>Embryophyta</taxon>
        <taxon>Tracheophyta</taxon>
        <taxon>Spermatophyta</taxon>
        <taxon>Magnoliopsida</taxon>
        <taxon>eudicotyledons</taxon>
        <taxon>Gunneridae</taxon>
        <taxon>Pentapetalae</taxon>
        <taxon>rosids</taxon>
        <taxon>malvids</taxon>
        <taxon>Sapindales</taxon>
        <taxon>Sapindaceae</taxon>
        <taxon>Hippocastanoideae</taxon>
        <taxon>Acereae</taxon>
        <taxon>Acer</taxon>
    </lineage>
</organism>
<evidence type="ECO:0000256" key="1">
    <source>
        <dbReference type="SAM" id="Phobius"/>
    </source>
</evidence>
<keyword evidence="3" id="KW-1185">Reference proteome</keyword>
<proteinExistence type="predicted"/>